<organism evidence="4">
    <name type="scientific">uncultured Nocardioidaceae bacterium</name>
    <dbReference type="NCBI Taxonomy" id="253824"/>
    <lineage>
        <taxon>Bacteria</taxon>
        <taxon>Bacillati</taxon>
        <taxon>Actinomycetota</taxon>
        <taxon>Actinomycetes</taxon>
        <taxon>Propionibacteriales</taxon>
        <taxon>Nocardioidaceae</taxon>
        <taxon>environmental samples</taxon>
    </lineage>
</organism>
<dbReference type="AlphaFoldDB" id="A0A6J4LXE0"/>
<dbReference type="InterPro" id="IPR014784">
    <property type="entry name" value="Cu2_ascorb_mOase-like_C"/>
</dbReference>
<feature type="region of interest" description="Disordered" evidence="2">
    <location>
        <begin position="15"/>
        <end position="63"/>
    </location>
</feature>
<evidence type="ECO:0000256" key="2">
    <source>
        <dbReference type="SAM" id="MobiDB-lite"/>
    </source>
</evidence>
<dbReference type="SUPFAM" id="SSF49742">
    <property type="entry name" value="PHM/PNGase F"/>
    <property type="match status" value="2"/>
</dbReference>
<evidence type="ECO:0000256" key="1">
    <source>
        <dbReference type="ARBA" id="ARBA00023157"/>
    </source>
</evidence>
<dbReference type="PANTHER" id="PTHR10157:SF23">
    <property type="entry name" value="MOXD1 HOMOLOG 1"/>
    <property type="match status" value="1"/>
</dbReference>
<accession>A0A6J4LXE0</accession>
<dbReference type="Gene3D" id="2.60.120.230">
    <property type="match status" value="1"/>
</dbReference>
<evidence type="ECO:0000313" key="4">
    <source>
        <dbReference type="EMBL" id="CAA9342473.1"/>
    </source>
</evidence>
<name>A0A6J4LXE0_9ACTN</name>
<dbReference type="InterPro" id="IPR008977">
    <property type="entry name" value="PHM/PNGase_F_dom_sf"/>
</dbReference>
<gene>
    <name evidence="4" type="ORF">AVDCRST_MAG72-919</name>
</gene>
<dbReference type="GO" id="GO:0005507">
    <property type="term" value="F:copper ion binding"/>
    <property type="evidence" value="ECO:0007669"/>
    <property type="project" value="InterPro"/>
</dbReference>
<dbReference type="Pfam" id="PF03712">
    <property type="entry name" value="Cu2_monoox_C"/>
    <property type="match status" value="1"/>
</dbReference>
<feature type="domain" description="Copper type II ascorbate-dependent monooxygenase C-terminal" evidence="3">
    <location>
        <begin position="299"/>
        <end position="393"/>
    </location>
</feature>
<feature type="compositionally biased region" description="Low complexity" evidence="2">
    <location>
        <begin position="24"/>
        <end position="46"/>
    </location>
</feature>
<dbReference type="Gene3D" id="2.60.120.310">
    <property type="entry name" value="Copper type II, ascorbate-dependent monooxygenase, N-terminal domain"/>
    <property type="match status" value="1"/>
</dbReference>
<dbReference type="PANTHER" id="PTHR10157">
    <property type="entry name" value="DOPAMINE BETA HYDROXYLASE RELATED"/>
    <property type="match status" value="1"/>
</dbReference>
<evidence type="ECO:0000259" key="3">
    <source>
        <dbReference type="Pfam" id="PF03712"/>
    </source>
</evidence>
<proteinExistence type="predicted"/>
<dbReference type="GO" id="GO:0004500">
    <property type="term" value="F:dopamine beta-monooxygenase activity"/>
    <property type="evidence" value="ECO:0007669"/>
    <property type="project" value="InterPro"/>
</dbReference>
<dbReference type="InterPro" id="IPR036939">
    <property type="entry name" value="Cu2_ascorb_mOase_N_sf"/>
</dbReference>
<dbReference type="InterPro" id="IPR024548">
    <property type="entry name" value="Cu2_monoox_C"/>
</dbReference>
<protein>
    <submittedName>
        <fullName evidence="4">Dopamine beta-hydroxylase</fullName>
    </submittedName>
</protein>
<keyword evidence="1" id="KW-1015">Disulfide bond</keyword>
<reference evidence="4" key="1">
    <citation type="submission" date="2020-02" db="EMBL/GenBank/DDBJ databases">
        <authorList>
            <person name="Meier V. D."/>
        </authorList>
    </citation>
    <scope>NUCLEOTIDE SEQUENCE</scope>
    <source>
        <strain evidence="4">AVDCRST_MAG72</strain>
    </source>
</reference>
<sequence>MGVAAASLVLAGCASQPDADTGDSATPAPGAGSPLGTSSGSSSNAHGGHGAGHETSDAAHSGSVPLRKGERFVEVAMPQAYSPSAQKPGTDDYRCFLLDPGVDRDAFVTGIDVVPGRAELVHHVILFQVPPASIESAQAHDDAEDGQGWTCFGGSGLEGTDTSLDNAPWIGAWAPGGGEGVLAPDVGIPLERGSRLVMQVHYNLLAGDGADQSSARLRLAPGTKDLDALETMLLPAPVELPCRPGRQGPLCDRDAAVADVQKRFGQFSGAASDFLNLMCAGRGPSPVQSCSREITEPSTIRAAAGHMHLLGREIKIELHRPGSKARTVLDIPVWNFDDQASRPLKRPVRMRPGDELEVTCRHDQSLRDVLPAFEGQPERYVVWGEGSTDEMCLGVVLLTRP</sequence>
<dbReference type="InterPro" id="IPR000945">
    <property type="entry name" value="DBH-like"/>
</dbReference>
<dbReference type="EMBL" id="CADCUJ010000042">
    <property type="protein sequence ID" value="CAA9342473.1"/>
    <property type="molecule type" value="Genomic_DNA"/>
</dbReference>